<proteinExistence type="predicted"/>
<dbReference type="Proteomes" id="UP000000768">
    <property type="component" value="Chromosome 6"/>
</dbReference>
<reference evidence="3" key="2">
    <citation type="journal article" date="2018" name="Plant J.">
        <title>The Sorghum bicolor reference genome: improved assembly, gene annotations, a transcriptome atlas, and signatures of genome organization.</title>
        <authorList>
            <person name="McCormick R.F."/>
            <person name="Truong S.K."/>
            <person name="Sreedasyam A."/>
            <person name="Jenkins J."/>
            <person name="Shu S."/>
            <person name="Sims D."/>
            <person name="Kennedy M."/>
            <person name="Amirebrahimi M."/>
            <person name="Weers B.D."/>
            <person name="McKinley B."/>
            <person name="Mattison A."/>
            <person name="Morishige D.T."/>
            <person name="Grimwood J."/>
            <person name="Schmutz J."/>
            <person name="Mullet J.E."/>
        </authorList>
    </citation>
    <scope>NUCLEOTIDE SEQUENCE [LARGE SCALE GENOMIC DNA]</scope>
    <source>
        <strain evidence="3">cv. BTx623</strain>
    </source>
</reference>
<evidence type="ECO:0000313" key="3">
    <source>
        <dbReference type="Proteomes" id="UP000000768"/>
    </source>
</evidence>
<feature type="region of interest" description="Disordered" evidence="1">
    <location>
        <begin position="15"/>
        <end position="48"/>
    </location>
</feature>
<dbReference type="Gramene" id="OQU81409">
    <property type="protein sequence ID" value="OQU81409"/>
    <property type="gene ID" value="SORBI_3006G053550"/>
</dbReference>
<gene>
    <name evidence="2" type="ORF">SORBI_3006G053550</name>
</gene>
<reference evidence="2 3" key="1">
    <citation type="journal article" date="2009" name="Nature">
        <title>The Sorghum bicolor genome and the diversification of grasses.</title>
        <authorList>
            <person name="Paterson A.H."/>
            <person name="Bowers J.E."/>
            <person name="Bruggmann R."/>
            <person name="Dubchak I."/>
            <person name="Grimwood J."/>
            <person name="Gundlach H."/>
            <person name="Haberer G."/>
            <person name="Hellsten U."/>
            <person name="Mitros T."/>
            <person name="Poliakov A."/>
            <person name="Schmutz J."/>
            <person name="Spannagl M."/>
            <person name="Tang H."/>
            <person name="Wang X."/>
            <person name="Wicker T."/>
            <person name="Bharti A.K."/>
            <person name="Chapman J."/>
            <person name="Feltus F.A."/>
            <person name="Gowik U."/>
            <person name="Grigoriev I.V."/>
            <person name="Lyons E."/>
            <person name="Maher C.A."/>
            <person name="Martis M."/>
            <person name="Narechania A."/>
            <person name="Otillar R.P."/>
            <person name="Penning B.W."/>
            <person name="Salamov A.A."/>
            <person name="Wang Y."/>
            <person name="Zhang L."/>
            <person name="Carpita N.C."/>
            <person name="Freeling M."/>
            <person name="Gingle A.R."/>
            <person name="Hash C.T."/>
            <person name="Keller B."/>
            <person name="Klein P."/>
            <person name="Kresovich S."/>
            <person name="McCann M.C."/>
            <person name="Ming R."/>
            <person name="Peterson D.G."/>
            <person name="Mehboob-ur-Rahman"/>
            <person name="Ware D."/>
            <person name="Westhoff P."/>
            <person name="Mayer K.F."/>
            <person name="Messing J."/>
            <person name="Rokhsar D.S."/>
        </authorList>
    </citation>
    <scope>NUCLEOTIDE SEQUENCE [LARGE SCALE GENOMIC DNA]</scope>
    <source>
        <strain evidence="3">cv. BTx623</strain>
    </source>
</reference>
<organism evidence="2 3">
    <name type="scientific">Sorghum bicolor</name>
    <name type="common">Sorghum</name>
    <name type="synonym">Sorghum vulgare</name>
    <dbReference type="NCBI Taxonomy" id="4558"/>
    <lineage>
        <taxon>Eukaryota</taxon>
        <taxon>Viridiplantae</taxon>
        <taxon>Streptophyta</taxon>
        <taxon>Embryophyta</taxon>
        <taxon>Tracheophyta</taxon>
        <taxon>Spermatophyta</taxon>
        <taxon>Magnoliopsida</taxon>
        <taxon>Liliopsida</taxon>
        <taxon>Poales</taxon>
        <taxon>Poaceae</taxon>
        <taxon>PACMAD clade</taxon>
        <taxon>Panicoideae</taxon>
        <taxon>Andropogonodae</taxon>
        <taxon>Andropogoneae</taxon>
        <taxon>Sorghinae</taxon>
        <taxon>Sorghum</taxon>
    </lineage>
</organism>
<sequence length="72" mass="7307">MPSFPPDALLAGLEAACPQGNTPPSDPPLLLSPPPPATPLPSSYPGLPSSTPLPLPCSTVPSPVLSLLFFYA</sequence>
<evidence type="ECO:0000256" key="1">
    <source>
        <dbReference type="SAM" id="MobiDB-lite"/>
    </source>
</evidence>
<feature type="compositionally biased region" description="Pro residues" evidence="1">
    <location>
        <begin position="24"/>
        <end position="39"/>
    </location>
</feature>
<evidence type="ECO:0000313" key="2">
    <source>
        <dbReference type="EMBL" id="OQU81409.1"/>
    </source>
</evidence>
<keyword evidence="3" id="KW-1185">Reference proteome</keyword>
<dbReference type="AlphaFoldDB" id="A0A1Z5RCU5"/>
<protein>
    <submittedName>
        <fullName evidence="2">Uncharacterized protein</fullName>
    </submittedName>
</protein>
<accession>A0A1Z5RCU5</accession>
<name>A0A1Z5RCU5_SORBI</name>
<dbReference type="InParanoid" id="A0A1Z5RCU5"/>
<dbReference type="EMBL" id="CM000765">
    <property type="protein sequence ID" value="OQU81409.1"/>
    <property type="molecule type" value="Genomic_DNA"/>
</dbReference>